<feature type="transmembrane region" description="Helical" evidence="5">
    <location>
        <begin position="134"/>
        <end position="160"/>
    </location>
</feature>
<name>A0A8B7PKB1_HYAAZ</name>
<protein>
    <submittedName>
        <fullName evidence="8">GDP-fucose transporter 1-like</fullName>
    </submittedName>
</protein>
<feature type="transmembrane region" description="Helical" evidence="5">
    <location>
        <begin position="244"/>
        <end position="262"/>
    </location>
</feature>
<feature type="transmembrane region" description="Helical" evidence="5">
    <location>
        <begin position="95"/>
        <end position="122"/>
    </location>
</feature>
<sequence length="348" mass="37640">MDETTHKSSLMQKYIKIFLVVALYWVVSISMVFLNKSILGDAHGGANDAPLFVTWFQCLVTVAICFFLSRAATLLPGVVKFPQVGILDAGVVKKVLPLSIMFVCMITFNNLCLKYVGVAFYYVGRSLSTVFNVLFSFIILGQSTPLPAILSCAVIIGGFMLGVDQEGQAGSLSIAGVIFGVLASASVSLNSIYTKKALPAVDGSIWQLSYYNNVLASIIFLPVILLSGELPAIILIVTNSAAAYWMLLFSTGICGFAIGYVTGLQIQVTSPLTHTISGTAKACAQTVLATTWYNEYKPTLWWLSNAIVLLGSMAYTRVMQLAMKTEHAKQRVIDESASEPLQKNPSIL</sequence>
<evidence type="ECO:0000313" key="8">
    <source>
        <dbReference type="RefSeq" id="XP_018025882.1"/>
    </source>
</evidence>
<feature type="transmembrane region" description="Helical" evidence="5">
    <location>
        <begin position="172"/>
        <end position="194"/>
    </location>
</feature>
<evidence type="ECO:0000256" key="4">
    <source>
        <dbReference type="ARBA" id="ARBA00023136"/>
    </source>
</evidence>
<feature type="transmembrane region" description="Helical" evidence="5">
    <location>
        <begin position="300"/>
        <end position="318"/>
    </location>
</feature>
<accession>A0A8B7PKB1</accession>
<keyword evidence="2 5" id="KW-0812">Transmembrane</keyword>
<keyword evidence="7" id="KW-1185">Reference proteome</keyword>
<feature type="transmembrane region" description="Helical" evidence="5">
    <location>
        <begin position="54"/>
        <end position="75"/>
    </location>
</feature>
<feature type="transmembrane region" description="Helical" evidence="5">
    <location>
        <begin position="14"/>
        <end position="34"/>
    </location>
</feature>
<evidence type="ECO:0000256" key="3">
    <source>
        <dbReference type="ARBA" id="ARBA00022989"/>
    </source>
</evidence>
<dbReference type="OMA" id="WWTSNIV"/>
<evidence type="ECO:0000256" key="5">
    <source>
        <dbReference type="SAM" id="Phobius"/>
    </source>
</evidence>
<feature type="transmembrane region" description="Helical" evidence="5">
    <location>
        <begin position="214"/>
        <end position="237"/>
    </location>
</feature>
<evidence type="ECO:0000256" key="2">
    <source>
        <dbReference type="ARBA" id="ARBA00022692"/>
    </source>
</evidence>
<gene>
    <name evidence="8" type="primary">LOC108681375</name>
</gene>
<evidence type="ECO:0000313" key="7">
    <source>
        <dbReference type="Proteomes" id="UP000694843"/>
    </source>
</evidence>
<organism evidence="7 8">
    <name type="scientific">Hyalella azteca</name>
    <name type="common">Amphipod</name>
    <dbReference type="NCBI Taxonomy" id="294128"/>
    <lineage>
        <taxon>Eukaryota</taxon>
        <taxon>Metazoa</taxon>
        <taxon>Ecdysozoa</taxon>
        <taxon>Arthropoda</taxon>
        <taxon>Crustacea</taxon>
        <taxon>Multicrustacea</taxon>
        <taxon>Malacostraca</taxon>
        <taxon>Eumalacostraca</taxon>
        <taxon>Peracarida</taxon>
        <taxon>Amphipoda</taxon>
        <taxon>Senticaudata</taxon>
        <taxon>Talitrida</taxon>
        <taxon>Talitroidea</taxon>
        <taxon>Hyalellidae</taxon>
        <taxon>Hyalella</taxon>
    </lineage>
</organism>
<keyword evidence="4 5" id="KW-0472">Membrane</keyword>
<dbReference type="GO" id="GO:0016020">
    <property type="term" value="C:membrane"/>
    <property type="evidence" value="ECO:0007669"/>
    <property type="project" value="UniProtKB-SubCell"/>
</dbReference>
<reference evidence="8" key="1">
    <citation type="submission" date="2025-08" db="UniProtKB">
        <authorList>
            <consortium name="RefSeq"/>
        </authorList>
    </citation>
    <scope>IDENTIFICATION</scope>
    <source>
        <tissue evidence="8">Whole organism</tissue>
    </source>
</reference>
<evidence type="ECO:0000256" key="1">
    <source>
        <dbReference type="ARBA" id="ARBA00004141"/>
    </source>
</evidence>
<keyword evidence="3 5" id="KW-1133">Transmembrane helix</keyword>
<dbReference type="Proteomes" id="UP000694843">
    <property type="component" value="Unplaced"/>
</dbReference>
<dbReference type="PANTHER" id="PTHR11132">
    <property type="entry name" value="SOLUTE CARRIER FAMILY 35"/>
    <property type="match status" value="1"/>
</dbReference>
<dbReference type="CTD" id="40981"/>
<proteinExistence type="predicted"/>
<dbReference type="RefSeq" id="XP_018025882.1">
    <property type="nucleotide sequence ID" value="XM_018170393.2"/>
</dbReference>
<feature type="domain" description="Sugar phosphate transporter" evidence="6">
    <location>
        <begin position="16"/>
        <end position="315"/>
    </location>
</feature>
<dbReference type="InterPro" id="IPR050186">
    <property type="entry name" value="TPT_transporter"/>
</dbReference>
<dbReference type="InterPro" id="IPR004853">
    <property type="entry name" value="Sugar_P_trans_dom"/>
</dbReference>
<dbReference type="AlphaFoldDB" id="A0A8B7PKB1"/>
<dbReference type="GeneID" id="108681375"/>
<dbReference type="Pfam" id="PF03151">
    <property type="entry name" value="TPT"/>
    <property type="match status" value="1"/>
</dbReference>
<evidence type="ECO:0000259" key="6">
    <source>
        <dbReference type="Pfam" id="PF03151"/>
    </source>
</evidence>
<comment type="subcellular location">
    <subcellularLocation>
        <location evidence="1">Membrane</location>
        <topology evidence="1">Multi-pass membrane protein</topology>
    </subcellularLocation>
</comment>
<dbReference type="OrthoDB" id="5547497at2759"/>
<dbReference type="KEGG" id="hazt:108681375"/>